<dbReference type="EMBL" id="SHLD01000001">
    <property type="protein sequence ID" value="RZU72249.1"/>
    <property type="molecule type" value="Genomic_DNA"/>
</dbReference>
<feature type="transmembrane region" description="Helical" evidence="1">
    <location>
        <begin position="39"/>
        <end position="60"/>
    </location>
</feature>
<keyword evidence="1" id="KW-0472">Membrane</keyword>
<gene>
    <name evidence="2" type="ORF">EV384_0602</name>
</gene>
<name>A0A4Q8B615_9ACTN</name>
<organism evidence="2 3">
    <name type="scientific">Micromonospora kangleipakensis</name>
    <dbReference type="NCBI Taxonomy" id="1077942"/>
    <lineage>
        <taxon>Bacteria</taxon>
        <taxon>Bacillati</taxon>
        <taxon>Actinomycetota</taxon>
        <taxon>Actinomycetes</taxon>
        <taxon>Micromonosporales</taxon>
        <taxon>Micromonosporaceae</taxon>
        <taxon>Micromonospora</taxon>
    </lineage>
</organism>
<dbReference type="AlphaFoldDB" id="A0A4Q8B615"/>
<comment type="caution">
    <text evidence="2">The sequence shown here is derived from an EMBL/GenBank/DDBJ whole genome shotgun (WGS) entry which is preliminary data.</text>
</comment>
<evidence type="ECO:0000256" key="1">
    <source>
        <dbReference type="SAM" id="Phobius"/>
    </source>
</evidence>
<sequence>MADPHDDLTAIADRVRHVTTLPAAQTLRRRSDQRRRRRATVTGAALAVLVVTAGTTLLQARDHVETPDRSVGPAGRVPPSVVPSVTASAGPQEILGGRRQVLIVVPGMGGAALAIGRDNDRVRATTERGIDDRALWVLQPKGDRFRIMLATPRGASQVCMTVVHDAAPGSVRGRECDPAAPTQLYRIEQVADGSYSIFQGKRYVQVVDGTNALVPDLPEGLTTTYEFEDRGPAAAERLGGGSSPTR</sequence>
<proteinExistence type="predicted"/>
<evidence type="ECO:0000313" key="3">
    <source>
        <dbReference type="Proteomes" id="UP000294114"/>
    </source>
</evidence>
<accession>A0A4Q8B615</accession>
<protein>
    <recommendedName>
        <fullName evidence="4">Ricin-type beta-trefoil lectin protein</fullName>
    </recommendedName>
</protein>
<keyword evidence="1" id="KW-1133">Transmembrane helix</keyword>
<keyword evidence="1" id="KW-0812">Transmembrane</keyword>
<reference evidence="2 3" key="1">
    <citation type="submission" date="2019-02" db="EMBL/GenBank/DDBJ databases">
        <title>Sequencing the genomes of 1000 actinobacteria strains.</title>
        <authorList>
            <person name="Klenk H.-P."/>
        </authorList>
    </citation>
    <scope>NUCLEOTIDE SEQUENCE [LARGE SCALE GENOMIC DNA]</scope>
    <source>
        <strain evidence="2 3">DSM 45612</strain>
    </source>
</reference>
<dbReference type="RefSeq" id="WP_242623915.1">
    <property type="nucleotide sequence ID" value="NZ_SHLD01000001.1"/>
</dbReference>
<evidence type="ECO:0000313" key="2">
    <source>
        <dbReference type="EMBL" id="RZU72249.1"/>
    </source>
</evidence>
<evidence type="ECO:0008006" key="4">
    <source>
        <dbReference type="Google" id="ProtNLM"/>
    </source>
</evidence>
<dbReference type="Proteomes" id="UP000294114">
    <property type="component" value="Unassembled WGS sequence"/>
</dbReference>
<keyword evidence="3" id="KW-1185">Reference proteome</keyword>